<sequence length="292" mass="31542">MIAELASFNISVTDQSPLFQYLPYRDGPLDTSWNVSYSANSPQEWAPDKFFRTSESSHTTYLNGASVQIEWTGTAFWLYGSADPGSYEIQVDGDQHTVGDGATDSILFGQTDLPYGWHSVNLTVVDAPVSITGATLTVRMGEEGSELQSRNISTVTNSIPPAANPLFLSDGDAWSVNSSYGSFGPTVESYPRVTTDVKAASLFFTLNSTVGFAIYGSCDFDMGSYNVTINPPPPISPATGTFNASSHWIALNEIKYVATGLDRTKNYSVTVTNNQEARLDVAQVMVFDAVPA</sequence>
<evidence type="ECO:0000313" key="1">
    <source>
        <dbReference type="EMBL" id="PCH44152.1"/>
    </source>
</evidence>
<keyword evidence="2" id="KW-1185">Reference proteome</keyword>
<gene>
    <name evidence="1" type="ORF">WOLCODRAFT_76982</name>
</gene>
<evidence type="ECO:0000313" key="2">
    <source>
        <dbReference type="Proteomes" id="UP000218811"/>
    </source>
</evidence>
<organism evidence="1 2">
    <name type="scientific">Wolfiporia cocos (strain MD-104)</name>
    <name type="common">Brown rot fungus</name>
    <dbReference type="NCBI Taxonomy" id="742152"/>
    <lineage>
        <taxon>Eukaryota</taxon>
        <taxon>Fungi</taxon>
        <taxon>Dikarya</taxon>
        <taxon>Basidiomycota</taxon>
        <taxon>Agaricomycotina</taxon>
        <taxon>Agaricomycetes</taxon>
        <taxon>Polyporales</taxon>
        <taxon>Phaeolaceae</taxon>
        <taxon>Wolfiporia</taxon>
    </lineage>
</organism>
<protein>
    <submittedName>
        <fullName evidence="1">Uncharacterized protein</fullName>
    </submittedName>
</protein>
<dbReference type="Gene3D" id="2.60.120.260">
    <property type="entry name" value="Galactose-binding domain-like"/>
    <property type="match status" value="1"/>
</dbReference>
<dbReference type="STRING" id="742152.A0A2H3JPP4"/>
<dbReference type="AlphaFoldDB" id="A0A2H3JPP4"/>
<reference evidence="1 2" key="1">
    <citation type="journal article" date="2012" name="Science">
        <title>The Paleozoic origin of enzymatic lignin decomposition reconstructed from 31 fungal genomes.</title>
        <authorList>
            <person name="Floudas D."/>
            <person name="Binder M."/>
            <person name="Riley R."/>
            <person name="Barry K."/>
            <person name="Blanchette R.A."/>
            <person name="Henrissat B."/>
            <person name="Martinez A.T."/>
            <person name="Otillar R."/>
            <person name="Spatafora J.W."/>
            <person name="Yadav J.S."/>
            <person name="Aerts A."/>
            <person name="Benoit I."/>
            <person name="Boyd A."/>
            <person name="Carlson A."/>
            <person name="Copeland A."/>
            <person name="Coutinho P.M."/>
            <person name="de Vries R.P."/>
            <person name="Ferreira P."/>
            <person name="Findley K."/>
            <person name="Foster B."/>
            <person name="Gaskell J."/>
            <person name="Glotzer D."/>
            <person name="Gorecki P."/>
            <person name="Heitman J."/>
            <person name="Hesse C."/>
            <person name="Hori C."/>
            <person name="Igarashi K."/>
            <person name="Jurgens J.A."/>
            <person name="Kallen N."/>
            <person name="Kersten P."/>
            <person name="Kohler A."/>
            <person name="Kuees U."/>
            <person name="Kumar T.K.A."/>
            <person name="Kuo A."/>
            <person name="LaButti K."/>
            <person name="Larrondo L.F."/>
            <person name="Lindquist E."/>
            <person name="Ling A."/>
            <person name="Lombard V."/>
            <person name="Lucas S."/>
            <person name="Lundell T."/>
            <person name="Martin R."/>
            <person name="McLaughlin D.J."/>
            <person name="Morgenstern I."/>
            <person name="Morin E."/>
            <person name="Murat C."/>
            <person name="Nagy L.G."/>
            <person name="Nolan M."/>
            <person name="Ohm R.A."/>
            <person name="Patyshakuliyeva A."/>
            <person name="Rokas A."/>
            <person name="Ruiz-Duenas F.J."/>
            <person name="Sabat G."/>
            <person name="Salamov A."/>
            <person name="Samejima M."/>
            <person name="Schmutz J."/>
            <person name="Slot J.C."/>
            <person name="St John F."/>
            <person name="Stenlid J."/>
            <person name="Sun H."/>
            <person name="Sun S."/>
            <person name="Syed K."/>
            <person name="Tsang A."/>
            <person name="Wiebenga A."/>
            <person name="Young D."/>
            <person name="Pisabarro A."/>
            <person name="Eastwood D.C."/>
            <person name="Martin F."/>
            <person name="Cullen D."/>
            <person name="Grigoriev I.V."/>
            <person name="Hibbett D.S."/>
        </authorList>
    </citation>
    <scope>NUCLEOTIDE SEQUENCE [LARGE SCALE GENOMIC DNA]</scope>
    <source>
        <strain evidence="1 2">MD-104</strain>
    </source>
</reference>
<dbReference type="Proteomes" id="UP000218811">
    <property type="component" value="Unassembled WGS sequence"/>
</dbReference>
<proteinExistence type="predicted"/>
<dbReference type="OMA" id="NASSHWI"/>
<name>A0A2H3JPP4_WOLCO</name>
<accession>A0A2H3JPP4</accession>
<dbReference type="OrthoDB" id="2576334at2759"/>
<dbReference type="EMBL" id="KB468157">
    <property type="protein sequence ID" value="PCH44152.1"/>
    <property type="molecule type" value="Genomic_DNA"/>
</dbReference>